<keyword evidence="3" id="KW-1185">Reference proteome</keyword>
<sequence length="135" mass="14409">MSLSSASMRNKSTGFNGRRQVNGATGVERGSRDLHERLLRSLKPCVVTIAHSENGPQIVAVNDDALHSCGEQRRLHSGAAHVGESVHGMEEHLRNVSISEAVSGKQDVDRPEANDPHAGSLCSAGRRVHNEAAGE</sequence>
<evidence type="ECO:0000256" key="1">
    <source>
        <dbReference type="SAM" id="MobiDB-lite"/>
    </source>
</evidence>
<feature type="region of interest" description="Disordered" evidence="1">
    <location>
        <begin position="1"/>
        <end position="33"/>
    </location>
</feature>
<dbReference type="Proteomes" id="UP000265515">
    <property type="component" value="Unassembled WGS sequence"/>
</dbReference>
<evidence type="ECO:0000313" key="2">
    <source>
        <dbReference type="EMBL" id="GBG71283.1"/>
    </source>
</evidence>
<name>A0A388KMW6_CHABU</name>
<feature type="compositionally biased region" description="Polar residues" evidence="1">
    <location>
        <begin position="1"/>
        <end position="15"/>
    </location>
</feature>
<evidence type="ECO:0000313" key="3">
    <source>
        <dbReference type="Proteomes" id="UP000265515"/>
    </source>
</evidence>
<proteinExistence type="predicted"/>
<reference evidence="2 3" key="1">
    <citation type="journal article" date="2018" name="Cell">
        <title>The Chara Genome: Secondary Complexity and Implications for Plant Terrestrialization.</title>
        <authorList>
            <person name="Nishiyama T."/>
            <person name="Sakayama H."/>
            <person name="Vries J.D."/>
            <person name="Buschmann H."/>
            <person name="Saint-Marcoux D."/>
            <person name="Ullrich K.K."/>
            <person name="Haas F.B."/>
            <person name="Vanderstraeten L."/>
            <person name="Becker D."/>
            <person name="Lang D."/>
            <person name="Vosolsobe S."/>
            <person name="Rombauts S."/>
            <person name="Wilhelmsson P.K.I."/>
            <person name="Janitza P."/>
            <person name="Kern R."/>
            <person name="Heyl A."/>
            <person name="Rumpler F."/>
            <person name="Villalobos L.I.A.C."/>
            <person name="Clay J.M."/>
            <person name="Skokan R."/>
            <person name="Toyoda A."/>
            <person name="Suzuki Y."/>
            <person name="Kagoshima H."/>
            <person name="Schijlen E."/>
            <person name="Tajeshwar N."/>
            <person name="Catarino B."/>
            <person name="Hetherington A.J."/>
            <person name="Saltykova A."/>
            <person name="Bonnot C."/>
            <person name="Breuninger H."/>
            <person name="Symeonidi A."/>
            <person name="Radhakrishnan G.V."/>
            <person name="Van Nieuwerburgh F."/>
            <person name="Deforce D."/>
            <person name="Chang C."/>
            <person name="Karol K.G."/>
            <person name="Hedrich R."/>
            <person name="Ulvskov P."/>
            <person name="Glockner G."/>
            <person name="Delwiche C.F."/>
            <person name="Petrasek J."/>
            <person name="Van de Peer Y."/>
            <person name="Friml J."/>
            <person name="Beilby M."/>
            <person name="Dolan L."/>
            <person name="Kohara Y."/>
            <person name="Sugano S."/>
            <person name="Fujiyama A."/>
            <person name="Delaux P.-M."/>
            <person name="Quint M."/>
            <person name="TheiBen G."/>
            <person name="Hagemann M."/>
            <person name="Harholt J."/>
            <person name="Dunand C."/>
            <person name="Zachgo S."/>
            <person name="Langdale J."/>
            <person name="Maumus F."/>
            <person name="Straeten D.V.D."/>
            <person name="Gould S.B."/>
            <person name="Rensing S.A."/>
        </authorList>
    </citation>
    <scope>NUCLEOTIDE SEQUENCE [LARGE SCALE GENOMIC DNA]</scope>
    <source>
        <strain evidence="2 3">S276</strain>
    </source>
</reference>
<gene>
    <name evidence="2" type="ORF">CBR_g8705</name>
</gene>
<dbReference type="AlphaFoldDB" id="A0A388KMW6"/>
<dbReference type="Gramene" id="GBG71283">
    <property type="protein sequence ID" value="GBG71283"/>
    <property type="gene ID" value="CBR_g8705"/>
</dbReference>
<feature type="region of interest" description="Disordered" evidence="1">
    <location>
        <begin position="102"/>
        <end position="135"/>
    </location>
</feature>
<comment type="caution">
    <text evidence="2">The sequence shown here is derived from an EMBL/GenBank/DDBJ whole genome shotgun (WGS) entry which is preliminary data.</text>
</comment>
<feature type="compositionally biased region" description="Basic and acidic residues" evidence="1">
    <location>
        <begin position="106"/>
        <end position="115"/>
    </location>
</feature>
<protein>
    <submittedName>
        <fullName evidence="2">Uncharacterized protein</fullName>
    </submittedName>
</protein>
<accession>A0A388KMW6</accession>
<dbReference type="EMBL" id="BFEA01000144">
    <property type="protein sequence ID" value="GBG71283.1"/>
    <property type="molecule type" value="Genomic_DNA"/>
</dbReference>
<organism evidence="2 3">
    <name type="scientific">Chara braunii</name>
    <name type="common">Braun's stonewort</name>
    <dbReference type="NCBI Taxonomy" id="69332"/>
    <lineage>
        <taxon>Eukaryota</taxon>
        <taxon>Viridiplantae</taxon>
        <taxon>Streptophyta</taxon>
        <taxon>Charophyceae</taxon>
        <taxon>Charales</taxon>
        <taxon>Characeae</taxon>
        <taxon>Chara</taxon>
    </lineage>
</organism>